<keyword evidence="2" id="KW-1185">Reference proteome</keyword>
<proteinExistence type="predicted"/>
<sequence>MEAARLMDNFPCIPVRGICDYVDSHKNEEWQNYAAATAAVCAKDPISVLNSSASDEASAAINPMASVESGMHHSFHSSDDC</sequence>
<accession>A0ACC3YQZ5</accession>
<comment type="caution">
    <text evidence="1">The sequence shown here is derived from an EMBL/GenBank/DDBJ whole genome shotgun (WGS) entry which is preliminary data.</text>
</comment>
<name>A0ACC3YQZ5_COLTU</name>
<reference evidence="1 2" key="1">
    <citation type="journal article" date="2020" name="Phytopathology">
        <title>Genome Sequence Resources of Colletotrichum truncatum, C. plurivorum, C. musicola, and C. sojae: Four Species Pathogenic to Soybean (Glycine max).</title>
        <authorList>
            <person name="Rogerio F."/>
            <person name="Boufleur T.R."/>
            <person name="Ciampi-Guillardi M."/>
            <person name="Sukno S.A."/>
            <person name="Thon M.R."/>
            <person name="Massola Junior N.S."/>
            <person name="Baroncelli R."/>
        </authorList>
    </citation>
    <scope>NUCLEOTIDE SEQUENCE [LARGE SCALE GENOMIC DNA]</scope>
    <source>
        <strain evidence="1 2">CMES1059</strain>
    </source>
</reference>
<organism evidence="1 2">
    <name type="scientific">Colletotrichum truncatum</name>
    <name type="common">Anthracnose fungus</name>
    <name type="synonym">Colletotrichum capsici</name>
    <dbReference type="NCBI Taxonomy" id="5467"/>
    <lineage>
        <taxon>Eukaryota</taxon>
        <taxon>Fungi</taxon>
        <taxon>Dikarya</taxon>
        <taxon>Ascomycota</taxon>
        <taxon>Pezizomycotina</taxon>
        <taxon>Sordariomycetes</taxon>
        <taxon>Hypocreomycetidae</taxon>
        <taxon>Glomerellales</taxon>
        <taxon>Glomerellaceae</taxon>
        <taxon>Colletotrichum</taxon>
        <taxon>Colletotrichum truncatum species complex</taxon>
    </lineage>
</organism>
<protein>
    <submittedName>
        <fullName evidence="1">Nacht and ankyrin domain protein</fullName>
    </submittedName>
</protein>
<evidence type="ECO:0000313" key="1">
    <source>
        <dbReference type="EMBL" id="KAL0933891.1"/>
    </source>
</evidence>
<dbReference type="Proteomes" id="UP000805649">
    <property type="component" value="Unassembled WGS sequence"/>
</dbReference>
<gene>
    <name evidence="1" type="ORF">CTRU02_210690</name>
</gene>
<dbReference type="EMBL" id="VUJX02000007">
    <property type="protein sequence ID" value="KAL0933891.1"/>
    <property type="molecule type" value="Genomic_DNA"/>
</dbReference>
<evidence type="ECO:0000313" key="2">
    <source>
        <dbReference type="Proteomes" id="UP000805649"/>
    </source>
</evidence>